<name>A0A7C9BH92_9BACT</name>
<dbReference type="RefSeq" id="WP_152761690.1">
    <property type="nucleotide sequence ID" value="NZ_WHLY01000002.1"/>
</dbReference>
<gene>
    <name evidence="7" type="ORF">GBK04_16980</name>
</gene>
<evidence type="ECO:0000259" key="6">
    <source>
        <dbReference type="Pfam" id="PF04357"/>
    </source>
</evidence>
<dbReference type="Pfam" id="PF04357">
    <property type="entry name" value="TamB"/>
    <property type="match status" value="1"/>
</dbReference>
<keyword evidence="3 5" id="KW-1133">Transmembrane helix</keyword>
<dbReference type="PANTHER" id="PTHR36985">
    <property type="entry name" value="TRANSLOCATION AND ASSEMBLY MODULE SUBUNIT TAMB"/>
    <property type="match status" value="1"/>
</dbReference>
<dbReference type="EMBL" id="WHLY01000002">
    <property type="protein sequence ID" value="MPR35001.1"/>
    <property type="molecule type" value="Genomic_DNA"/>
</dbReference>
<dbReference type="GO" id="GO:0005886">
    <property type="term" value="C:plasma membrane"/>
    <property type="evidence" value="ECO:0007669"/>
    <property type="project" value="InterPro"/>
</dbReference>
<accession>A0A7C9BH92</accession>
<evidence type="ECO:0000313" key="8">
    <source>
        <dbReference type="Proteomes" id="UP000479293"/>
    </source>
</evidence>
<reference evidence="7 8" key="1">
    <citation type="submission" date="2019-10" db="EMBL/GenBank/DDBJ databases">
        <title>Draft Genome Sequence of Cytophagaceae sp. SJW1-29.</title>
        <authorList>
            <person name="Choi A."/>
        </authorList>
    </citation>
    <scope>NUCLEOTIDE SEQUENCE [LARGE SCALE GENOMIC DNA]</scope>
    <source>
        <strain evidence="7 8">SJW1-29</strain>
    </source>
</reference>
<dbReference type="PANTHER" id="PTHR36985:SF1">
    <property type="entry name" value="TRANSLOCATION AND ASSEMBLY MODULE SUBUNIT TAMB"/>
    <property type="match status" value="1"/>
</dbReference>
<organism evidence="7 8">
    <name type="scientific">Salmonirosea aquatica</name>
    <dbReference type="NCBI Taxonomy" id="2654236"/>
    <lineage>
        <taxon>Bacteria</taxon>
        <taxon>Pseudomonadati</taxon>
        <taxon>Bacteroidota</taxon>
        <taxon>Cytophagia</taxon>
        <taxon>Cytophagales</taxon>
        <taxon>Spirosomataceae</taxon>
        <taxon>Salmonirosea</taxon>
    </lineage>
</organism>
<dbReference type="GO" id="GO:0009306">
    <property type="term" value="P:protein secretion"/>
    <property type="evidence" value="ECO:0007669"/>
    <property type="project" value="InterPro"/>
</dbReference>
<evidence type="ECO:0000256" key="1">
    <source>
        <dbReference type="ARBA" id="ARBA00004167"/>
    </source>
</evidence>
<evidence type="ECO:0000256" key="4">
    <source>
        <dbReference type="ARBA" id="ARBA00023136"/>
    </source>
</evidence>
<protein>
    <submittedName>
        <fullName evidence="7">Translocation/assembly module TamB</fullName>
    </submittedName>
</protein>
<comment type="subcellular location">
    <subcellularLocation>
        <location evidence="1">Membrane</location>
        <topology evidence="1">Single-pass membrane protein</topology>
    </subcellularLocation>
</comment>
<feature type="transmembrane region" description="Helical" evidence="5">
    <location>
        <begin position="7"/>
        <end position="26"/>
    </location>
</feature>
<keyword evidence="2 5" id="KW-0812">Transmembrane</keyword>
<evidence type="ECO:0000256" key="3">
    <source>
        <dbReference type="ARBA" id="ARBA00022989"/>
    </source>
</evidence>
<proteinExistence type="predicted"/>
<comment type="caution">
    <text evidence="7">The sequence shown here is derived from an EMBL/GenBank/DDBJ whole genome shotgun (WGS) entry which is preliminary data.</text>
</comment>
<evidence type="ECO:0000256" key="5">
    <source>
        <dbReference type="SAM" id="Phobius"/>
    </source>
</evidence>
<feature type="domain" description="Translocation and assembly module TamB C-terminal" evidence="6">
    <location>
        <begin position="1195"/>
        <end position="1629"/>
    </location>
</feature>
<keyword evidence="8" id="KW-1185">Reference proteome</keyword>
<dbReference type="InterPro" id="IPR007452">
    <property type="entry name" value="TamB_C"/>
</dbReference>
<keyword evidence="4 5" id="KW-0472">Membrane</keyword>
<evidence type="ECO:0000256" key="2">
    <source>
        <dbReference type="ARBA" id="ARBA00022692"/>
    </source>
</evidence>
<evidence type="ECO:0000313" key="7">
    <source>
        <dbReference type="EMBL" id="MPR35001.1"/>
    </source>
</evidence>
<sequence>MRKAITVLAIIFLVIFLLVGIVFWTLKTNAGQNFLTKQATSFLRKKLKTRVDIQAIRLDVPDWVALEGVYIEDRSGDTLVAGDRLYVNLDMFSLIRGNIGINQVELEGIRLKVNRVLPDTTFNFQFIADAFASSDTTPVDTTASSIEMRLDEFLLKRVHVTYKDAVIGMDADANVSNARVLFSKFNPTRSQYHPTNVALQGTRADLRLYEALVETVVDPDGPEGKPVAPKNPGDTLDVQLGDLNVQDLIFNFKDDISGLKAGVNLGRLAGHVNQTYLENQQVVVRNVVLDNTSAFVEQAKMAQKGTRENASPAPGAADVTSPLGWNIKVGSIKLTDNDLKYDDFNTPKQPKGMDFAHLSVSNLTADLNNFVFSDPTISGSLDRAAFQEQSGFVVQQAKADFAYAEKQTYLRNMYLKTPSTLLRDELVLNYQNQDQLSNDIGKVQVRVRLNNSQLAFSDVLLLVPDLKDTPPFDKNPNGLLKGDALITGTVDNLVISKATFSTLEGTVLRTSGRISGLPDADKLAVNLSIDEMATTRQDLMKILPDSALPTSVELPEKIAITGKVRGGMDDITLDAQINTSLGNGAFAGNVKNATDSVNITYNGQLSFQEFDMGRFLKQPPEELGKITLMTDIDGRGYSPTTMQARLNGVVQSASVKGYTYNNLKLNGTLDKGLADFVAGITDSNINLNLTAKANLNGEYPTVDATADIQKLDLKALNLYEDNLSIQGNIDANLTSTDPANPLGTVAIRNLVLTQDGDPVRLDSLNVRLTADGATKDATITAPFMTAHLSGTYDYARLGDVVLTELNKYFTIPEVTYQPIEGPYAMKLDAQVANHPFIQAFAPGLTRMDPVNFSAQLDSGQDTTMKVAVSVPLLEYDTIRTEKAQLVMSGNGTQATYAASVQKIETEGFRVQKASLGGTITNNNALINLMVKDSVDEVRHTVAAGVRYAVADSAYRVYLRDKLLLDYKPWQADSTGYIQYGSAGLLARDFGISRQGQSLAINSLTEQPNGPLNIKLDSLGIGQFIALVTQDSTLANGRLNGDIVLKDYMETPAFTGDLVLKNLAVTKIPVGDLTIKATNENANRISMDVRLESDLNDAVITGDYVTEGENALDFKLDLRKLSAKTIEAFSFGELRGARGGITGQLDIQGSTDSPRLNGEMKFDSVSFQVKQLGARYRIDGQTVGFNGQTIAFNNFTMLDSLNQSLVVDGNVSIATLPDVGYDLKVRADDFTVLNASRKDNDFFYGKGVIDMALNVKGKGAESIIDGTVKIKSGSDITVILPNDASGAESAEGVVEFVDMSAAIAEEEPDSAKINTNMVVDFASELSLNIEADDKSQFTIVIDELNGDNIKVKGNAQLNTGIAPNGQLYLLGLYELTEGSYDLTFEVLKKQFTIQKGSTILWTGDPMAAEVDITAIYTVRADITALGAPATGKDQALGKVPLDVQLKINGSLTNPAVTFDIVASSTMNSDDARSIEQSSGLANLRNNPAELNKQVFALLVLNKFLTDQSSGSSSSGLNAEGIARQSVSQLLTDQLNLLASDLVKGVNLNFNLNSQAEGGNARTDLNVGLSKAFLNDRLTVSVGRNFELENSNTNAASSNQVFDNLAVNYALSRDGRYMVRAYRKNQYQAVLQGFIIETGVSFIVTLDYDTFRELFQKNIE</sequence>
<dbReference type="Proteomes" id="UP000479293">
    <property type="component" value="Unassembled WGS sequence"/>
</dbReference>